<evidence type="ECO:0000313" key="1">
    <source>
        <dbReference type="EMBL" id="AXE76331.1"/>
    </source>
</evidence>
<proteinExistence type="predicted"/>
<reference evidence="1 2" key="1">
    <citation type="journal article" date="2018" name="Front. Microbiol.">
        <title>Genome Sequencing of Streptomyces atratus SCSIOZH16 and Activation Production of Nocardamine via Metabolic Engineering.</title>
        <authorList>
            <person name="Li Y."/>
            <person name="Zhang C."/>
            <person name="Liu C."/>
            <person name="Ju J."/>
            <person name="Ma J."/>
        </authorList>
    </citation>
    <scope>NUCLEOTIDE SEQUENCE [LARGE SCALE GENOMIC DNA]</scope>
    <source>
        <strain evidence="1 2">SCSIO_ZH16</strain>
    </source>
</reference>
<evidence type="ECO:0000313" key="2">
    <source>
        <dbReference type="Proteomes" id="UP000252698"/>
    </source>
</evidence>
<organism evidence="1 2">
    <name type="scientific">Streptomyces atratus</name>
    <dbReference type="NCBI Taxonomy" id="1893"/>
    <lineage>
        <taxon>Bacteria</taxon>
        <taxon>Bacillati</taxon>
        <taxon>Actinomycetota</taxon>
        <taxon>Actinomycetes</taxon>
        <taxon>Kitasatosporales</taxon>
        <taxon>Streptomycetaceae</taxon>
        <taxon>Streptomyces</taxon>
    </lineage>
</organism>
<name>A0A2Z5J7M0_STRAR</name>
<protein>
    <submittedName>
        <fullName evidence="1">Uncharacterized protein</fullName>
    </submittedName>
</protein>
<gene>
    <name evidence="1" type="ORF">C5746_04475</name>
</gene>
<accession>A0A2Z5J7M0</accession>
<dbReference type="EMBL" id="CP027306">
    <property type="protein sequence ID" value="AXE76331.1"/>
    <property type="molecule type" value="Genomic_DNA"/>
</dbReference>
<dbReference type="KEGG" id="sata:C5746_04475"/>
<dbReference type="RefSeq" id="WP_114242995.1">
    <property type="nucleotide sequence ID" value="NZ_CP027306.1"/>
</dbReference>
<dbReference type="GeneID" id="95517792"/>
<dbReference type="AlphaFoldDB" id="A0A2Z5J7M0"/>
<sequence length="193" mass="20357">MNFRTPITALFPGASGRIVTALTAHQATNTEEPLSPTDLARDASVAATQVEATLFRLGLLGLIEPRERGGDVRLVAGHVVWKALDGLADLRQRVVEEVRERAAADLTPAPARLTIAGPVADGTATHPADVLELIVVPPSTAPENWSEQADRMAARLSRHLGNVVTLRTAATDADAARFAGPEASLIIPPDSAR</sequence>
<dbReference type="Proteomes" id="UP000252698">
    <property type="component" value="Chromosome"/>
</dbReference>